<dbReference type="Pfam" id="PF05652">
    <property type="entry name" value="DcpS"/>
    <property type="match status" value="1"/>
</dbReference>
<dbReference type="InterPro" id="IPR011145">
    <property type="entry name" value="Scavenger_mRNA_decap_enz_N"/>
</dbReference>
<comment type="catalytic activity">
    <reaction evidence="9">
        <text>a 5'-end (N(7)-methyl 5'-triphosphoguanosine)-ribonucleoside in mRNA + H2O = N(7)-methyl-GMP + a 5'-end diphospho-ribonucleoside in mRNA + 2 H(+)</text>
        <dbReference type="Rhea" id="RHEA:65388"/>
        <dbReference type="Rhea" id="RHEA-COMP:17165"/>
        <dbReference type="Rhea" id="RHEA-COMP:17167"/>
        <dbReference type="ChEBI" id="CHEBI:15377"/>
        <dbReference type="ChEBI" id="CHEBI:15378"/>
        <dbReference type="ChEBI" id="CHEBI:58285"/>
        <dbReference type="ChEBI" id="CHEBI:156461"/>
        <dbReference type="ChEBI" id="CHEBI:167616"/>
        <dbReference type="EC" id="3.6.1.59"/>
    </reaction>
</comment>
<accession>A0A0E9NMC5</accession>
<evidence type="ECO:0000313" key="12">
    <source>
        <dbReference type="EMBL" id="GAO50989.1"/>
    </source>
</evidence>
<name>A0A0E9NMC5_SAICN</name>
<dbReference type="STRING" id="698492.A0A0E9NMC5"/>
<keyword evidence="6" id="KW-0539">Nucleus</keyword>
<evidence type="ECO:0000256" key="3">
    <source>
        <dbReference type="ARBA" id="ARBA00012520"/>
    </source>
</evidence>
<organism evidence="12 13">
    <name type="scientific">Saitoella complicata (strain BCRC 22490 / CBS 7301 / JCM 7358 / NBRC 10748 / NRRL Y-17804)</name>
    <dbReference type="NCBI Taxonomy" id="698492"/>
    <lineage>
        <taxon>Eukaryota</taxon>
        <taxon>Fungi</taxon>
        <taxon>Dikarya</taxon>
        <taxon>Ascomycota</taxon>
        <taxon>Taphrinomycotina</taxon>
        <taxon>Taphrinomycotina incertae sedis</taxon>
        <taxon>Saitoella</taxon>
    </lineage>
</organism>
<dbReference type="GO" id="GO:0000290">
    <property type="term" value="P:deadenylation-dependent decapping of nuclear-transcribed mRNA"/>
    <property type="evidence" value="ECO:0007669"/>
    <property type="project" value="InterPro"/>
</dbReference>
<reference evidence="12 13" key="2">
    <citation type="journal article" date="2014" name="J. Gen. Appl. Microbiol.">
        <title>The early diverging ascomycetous budding yeast Saitoella complicata has three histone deacetylases belonging to the Clr6, Hos2, and Rpd3 lineages.</title>
        <authorList>
            <person name="Nishida H."/>
            <person name="Matsumoto T."/>
            <person name="Kondo S."/>
            <person name="Hamamoto M."/>
            <person name="Yoshikawa H."/>
        </authorList>
    </citation>
    <scope>NUCLEOTIDE SEQUENCE [LARGE SCALE GENOMIC DNA]</scope>
    <source>
        <strain evidence="12 13">NRRL Y-17804</strain>
    </source>
</reference>
<dbReference type="OMA" id="HVHINPI"/>
<comment type="caution">
    <text evidence="12">The sequence shown here is derived from an EMBL/GenBank/DDBJ whole genome shotgun (WGS) entry which is preliminary data.</text>
</comment>
<dbReference type="SUPFAM" id="SSF102860">
    <property type="entry name" value="mRNA decapping enzyme DcpS N-terminal domain"/>
    <property type="match status" value="1"/>
</dbReference>
<evidence type="ECO:0000313" key="13">
    <source>
        <dbReference type="Proteomes" id="UP000033140"/>
    </source>
</evidence>
<evidence type="ECO:0000256" key="1">
    <source>
        <dbReference type="ARBA" id="ARBA00004123"/>
    </source>
</evidence>
<evidence type="ECO:0000256" key="6">
    <source>
        <dbReference type="ARBA" id="ARBA00023242"/>
    </source>
</evidence>
<dbReference type="PANTHER" id="PTHR12978:SF0">
    <property type="entry name" value="M7GPPPX DIPHOSPHATASE"/>
    <property type="match status" value="1"/>
</dbReference>
<evidence type="ECO:0000256" key="10">
    <source>
        <dbReference type="PIRSR" id="PIRSR028973-1"/>
    </source>
</evidence>
<feature type="binding site" evidence="11">
    <location>
        <position position="145"/>
    </location>
    <ligand>
        <name>substrate</name>
    </ligand>
</feature>
<feature type="binding site" evidence="11">
    <location>
        <position position="167"/>
    </location>
    <ligand>
        <name>substrate</name>
    </ligand>
</feature>
<dbReference type="GO" id="GO:0140932">
    <property type="term" value="F:5'-(N(7)-methyl 5'-triphosphoguanosine)-[mRNA] diphosphatase activity"/>
    <property type="evidence" value="ECO:0007669"/>
    <property type="project" value="UniProtKB-EC"/>
</dbReference>
<reference evidence="12 13" key="1">
    <citation type="journal article" date="2011" name="J. Gen. Appl. Microbiol.">
        <title>Draft genome sequencing of the enigmatic yeast Saitoella complicata.</title>
        <authorList>
            <person name="Nishida H."/>
            <person name="Hamamoto M."/>
            <person name="Sugiyama J."/>
        </authorList>
    </citation>
    <scope>NUCLEOTIDE SEQUENCE [LARGE SCALE GENOMIC DNA]</scope>
    <source>
        <strain evidence="12 13">NRRL Y-17804</strain>
    </source>
</reference>
<dbReference type="GO" id="GO:0000340">
    <property type="term" value="F:RNA 7-methylguanosine cap binding"/>
    <property type="evidence" value="ECO:0007669"/>
    <property type="project" value="TreeGrafter"/>
</dbReference>
<dbReference type="InterPro" id="IPR036265">
    <property type="entry name" value="HIT-like_sf"/>
</dbReference>
<dbReference type="PIRSF" id="PIRSF028973">
    <property type="entry name" value="Scavenger_mRNA_decap_enz"/>
    <property type="match status" value="1"/>
</dbReference>
<evidence type="ECO:0000256" key="11">
    <source>
        <dbReference type="PIRSR" id="PIRSR028973-2"/>
    </source>
</evidence>
<evidence type="ECO:0000256" key="7">
    <source>
        <dbReference type="ARBA" id="ARBA00029885"/>
    </source>
</evidence>
<evidence type="ECO:0000256" key="9">
    <source>
        <dbReference type="ARBA" id="ARBA00048222"/>
    </source>
</evidence>
<comment type="similarity">
    <text evidence="2">Belongs to the HIT family.</text>
</comment>
<dbReference type="GO" id="GO:0005634">
    <property type="term" value="C:nucleus"/>
    <property type="evidence" value="ECO:0007669"/>
    <property type="project" value="UniProtKB-SubCell"/>
</dbReference>
<evidence type="ECO:0000256" key="2">
    <source>
        <dbReference type="ARBA" id="ARBA00010208"/>
    </source>
</evidence>
<dbReference type="Proteomes" id="UP000033140">
    <property type="component" value="Unassembled WGS sequence"/>
</dbReference>
<dbReference type="AlphaFoldDB" id="A0A0E9NMC5"/>
<sequence length="301" mass="34737">MDLETIRKFTFQRILSEDPKNKFLAILGEIQDQPAVIIAEKTAFDNPTVSELFQPNLTPDVTLTERNDVYHSYTATIAQDIAKPGIKATLIWPATQTHIRKYSKQARRMIRETPELYQQITLPYITSQLGPRIQWVYNILNHTAETDRIVYEDTDPNTGFILLPDLKWDRVTLSSFYLMALVNRRDLHSLHDLNTTHLPLLKNIRSSALREIPLQWPTVSPDQLRLYIHYQPSYYHFHVHVTHLEYEGGDGMAVGRAWLLDDVIAQLEEMAEGRGFEGRTITYVLGEESGLWKEGFSNVKG</sequence>
<evidence type="ECO:0000256" key="5">
    <source>
        <dbReference type="ARBA" id="ARBA00022801"/>
    </source>
</evidence>
<dbReference type="FunFam" id="3.30.428.10:FF:000006">
    <property type="entry name" value="m7GpppX diphosphatase"/>
    <property type="match status" value="1"/>
</dbReference>
<keyword evidence="13" id="KW-1185">Reference proteome</keyword>
<dbReference type="OrthoDB" id="10264956at2759"/>
<feature type="binding site" evidence="11">
    <location>
        <position position="165"/>
    </location>
    <ligand>
        <name>substrate</name>
    </ligand>
</feature>
<dbReference type="RefSeq" id="XP_019025087.1">
    <property type="nucleotide sequence ID" value="XM_019165970.1"/>
</dbReference>
<dbReference type="Gene3D" id="3.30.200.40">
    <property type="entry name" value="Scavenger mRNA decapping enzyme, N-terminal domain"/>
    <property type="match status" value="1"/>
</dbReference>
<dbReference type="Pfam" id="PF11969">
    <property type="entry name" value="DcpS_C"/>
    <property type="match status" value="1"/>
</dbReference>
<dbReference type="GO" id="GO:0000932">
    <property type="term" value="C:P-body"/>
    <property type="evidence" value="ECO:0007669"/>
    <property type="project" value="TreeGrafter"/>
</dbReference>
<evidence type="ECO:0000256" key="8">
    <source>
        <dbReference type="ARBA" id="ARBA00030609"/>
    </source>
</evidence>
<proteinExistence type="inferred from homology"/>
<dbReference type="Gene3D" id="3.30.428.10">
    <property type="entry name" value="HIT-like"/>
    <property type="match status" value="1"/>
</dbReference>
<feature type="binding site" evidence="11">
    <location>
        <position position="135"/>
    </location>
    <ligand>
        <name>substrate</name>
    </ligand>
</feature>
<protein>
    <recommendedName>
        <fullName evidence="4">m7GpppX diphosphatase</fullName>
        <ecNumber evidence="3">3.6.1.59</ecNumber>
    </recommendedName>
    <alternativeName>
        <fullName evidence="8">Decapping scavenger enzyme</fullName>
    </alternativeName>
    <alternativeName>
        <fullName evidence="7">Scavenger mRNA-decapping enzyme DcpS</fullName>
    </alternativeName>
</protein>
<dbReference type="SUPFAM" id="SSF54197">
    <property type="entry name" value="HIT-like"/>
    <property type="match status" value="1"/>
</dbReference>
<reference evidence="12 13" key="3">
    <citation type="journal article" date="2015" name="Genome Announc.">
        <title>Draft Genome Sequence of the Archiascomycetous Yeast Saitoella complicata.</title>
        <authorList>
            <person name="Yamauchi K."/>
            <person name="Kondo S."/>
            <person name="Hamamoto M."/>
            <person name="Takahashi Y."/>
            <person name="Ogura Y."/>
            <person name="Hayashi T."/>
            <person name="Nishida H."/>
        </authorList>
    </citation>
    <scope>NUCLEOTIDE SEQUENCE [LARGE SCALE GENOMIC DNA]</scope>
    <source>
        <strain evidence="12 13">NRRL Y-17804</strain>
    </source>
</reference>
<dbReference type="InterPro" id="IPR008594">
    <property type="entry name" value="DcpS/DCS2"/>
</dbReference>
<dbReference type="PANTHER" id="PTHR12978">
    <property type="entry name" value="HISTIDINE TRIAD HIT PROTEIN MEMBER"/>
    <property type="match status" value="1"/>
</dbReference>
<evidence type="ECO:0000256" key="4">
    <source>
        <dbReference type="ARBA" id="ARBA00015636"/>
    </source>
</evidence>
<comment type="subcellular location">
    <subcellularLocation>
        <location evidence="1">Nucleus</location>
    </subcellularLocation>
</comment>
<dbReference type="EC" id="3.6.1.59" evidence="3"/>
<keyword evidence="5" id="KW-0378">Hydrolase</keyword>
<gene>
    <name evidence="12" type="ORF">G7K_5102-t1</name>
</gene>
<dbReference type="EMBL" id="BACD03000039">
    <property type="protein sequence ID" value="GAO50989.1"/>
    <property type="molecule type" value="Genomic_DNA"/>
</dbReference>
<feature type="active site" description="Nucleophile" evidence="10">
    <location>
        <position position="238"/>
    </location>
</feature>
<feature type="binding site" evidence="11">
    <location>
        <begin position="229"/>
        <end position="240"/>
    </location>
    <ligand>
        <name>substrate</name>
    </ligand>
</feature>